<dbReference type="Proteomes" id="UP000029780">
    <property type="component" value="Segment"/>
</dbReference>
<sequence length="218" mass="25383">MFVFLRQREKLNLSFADWDVEKLLFDVVKEKAANKMRTFWKRHGRKMHVSKGIKKEAFIDDVNGEPDCPLIKCLYVSDYLRNGWANCQRTFGNVFKVGRYVDTLSLLRITGKGVWKVVVTSNGTHFPIYLKKTDKRTTFCVELPFTLPLCSVPYSEILLEVHGETAERVEMKGGQLRSSHRYDHVHDLFYGRVRIYGAQCTFRPPDRDDPENISKISE</sequence>
<gene>
    <name evidence="1" type="ORF">MAR_ORF002</name>
</gene>
<evidence type="ECO:0000313" key="1">
    <source>
        <dbReference type="EMBL" id="ADB03795.1"/>
    </source>
</evidence>
<dbReference type="OrthoDB" id="23420at10239"/>
<protein>
    <submittedName>
        <fullName evidence="1">Uncharacterized protein</fullName>
    </submittedName>
</protein>
<dbReference type="KEGG" id="vg:8746240"/>
<accession>D2XA18</accession>
<dbReference type="EMBL" id="GU071086">
    <property type="protein sequence ID" value="ADB03795.1"/>
    <property type="molecule type" value="Genomic_DNA"/>
</dbReference>
<dbReference type="GeneID" id="8746240"/>
<organismHost>
    <name type="scientific">Acanthamoeba</name>
    <dbReference type="NCBI Taxonomy" id="5754"/>
</organismHost>
<organism evidence="1 2">
    <name type="scientific">Marseillevirus marseillevirus</name>
    <name type="common">GBM</name>
    <dbReference type="NCBI Taxonomy" id="694581"/>
    <lineage>
        <taxon>Viruses</taxon>
        <taxon>Varidnaviria</taxon>
        <taxon>Bamfordvirae</taxon>
        <taxon>Nucleocytoviricota</taxon>
        <taxon>Megaviricetes</taxon>
        <taxon>Pimascovirales</taxon>
        <taxon>Pimascovirales incertae sedis</taxon>
        <taxon>Marseilleviridae</taxon>
        <taxon>Marseillevirus</taxon>
        <taxon>Marseillevirus massiliense</taxon>
    </lineage>
</organism>
<name>D2XA18_GBMV</name>
<keyword evidence="2" id="KW-1185">Reference proteome</keyword>
<dbReference type="Pfam" id="PF19248">
    <property type="entry name" value="DUF5896"/>
    <property type="match status" value="1"/>
</dbReference>
<reference evidence="1 2" key="1">
    <citation type="journal article" date="2009" name="Proc. Natl. Acad. Sci. U.S.A.">
        <title>Giant Marseillevirus highlights the role of amoebae as a melting pot in emergence of chimeric microorganisms.</title>
        <authorList>
            <person name="Boyer M."/>
            <person name="Yutin N."/>
            <person name="Pagnier I."/>
            <person name="Barrassi L."/>
            <person name="Fournous G."/>
            <person name="Espinosa L."/>
            <person name="Robert C."/>
            <person name="Azza S."/>
            <person name="Sun S."/>
            <person name="Rossmann M.G."/>
            <person name="Suzan-Monti M."/>
            <person name="La Scola B."/>
            <person name="Koonin E.V."/>
            <person name="Raoult D."/>
        </authorList>
    </citation>
    <scope>NUCLEOTIDE SEQUENCE [LARGE SCALE GENOMIC DNA]</scope>
    <source>
        <strain evidence="1 2">T19</strain>
    </source>
</reference>
<dbReference type="InterPro" id="IPR045415">
    <property type="entry name" value="DUF5896"/>
</dbReference>
<dbReference type="RefSeq" id="YP_003406757.1">
    <property type="nucleotide sequence ID" value="NC_013756.1"/>
</dbReference>
<proteinExistence type="predicted"/>
<evidence type="ECO:0000313" key="2">
    <source>
        <dbReference type="Proteomes" id="UP000029780"/>
    </source>
</evidence>